<protein>
    <submittedName>
        <fullName evidence="6">Uncharacterized protein</fullName>
    </submittedName>
</protein>
<dbReference type="Gene3D" id="3.40.50.1820">
    <property type="entry name" value="alpha/beta hydrolase"/>
    <property type="match status" value="1"/>
</dbReference>
<evidence type="ECO:0000256" key="2">
    <source>
        <dbReference type="ARBA" id="ARBA00022729"/>
    </source>
</evidence>
<dbReference type="SUPFAM" id="SSF53474">
    <property type="entry name" value="alpha/beta-Hydrolases"/>
    <property type="match status" value="1"/>
</dbReference>
<dbReference type="PROSITE" id="PS51257">
    <property type="entry name" value="PROKAR_LIPOPROTEIN"/>
    <property type="match status" value="1"/>
</dbReference>
<dbReference type="Pfam" id="PF00561">
    <property type="entry name" value="Abhydrolase_1"/>
    <property type="match status" value="1"/>
</dbReference>
<proteinExistence type="inferred from homology"/>
<dbReference type="EMBL" id="UINC01019340">
    <property type="protein sequence ID" value="SVA81863.1"/>
    <property type="molecule type" value="Genomic_DNA"/>
</dbReference>
<gene>
    <name evidence="6" type="ORF">METZ01_LOCUS134717</name>
</gene>
<feature type="domain" description="Peptidase S33 tripeptidyl aminopeptidase-like C-terminal" evidence="5">
    <location>
        <begin position="425"/>
        <end position="513"/>
    </location>
</feature>
<organism evidence="6">
    <name type="scientific">marine metagenome</name>
    <dbReference type="NCBI Taxonomy" id="408172"/>
    <lineage>
        <taxon>unclassified sequences</taxon>
        <taxon>metagenomes</taxon>
        <taxon>ecological metagenomes</taxon>
    </lineage>
</organism>
<comment type="similarity">
    <text evidence="1">Belongs to the peptidase S33 family.</text>
</comment>
<dbReference type="GO" id="GO:0016787">
    <property type="term" value="F:hydrolase activity"/>
    <property type="evidence" value="ECO:0007669"/>
    <property type="project" value="UniProtKB-KW"/>
</dbReference>
<sequence length="521" mass="54915">MRRAPFLVLVFILAMAAAACGSDGPAGVVDHVEYVSTTSTTLAPTTTTLAPTTTTLAPTTTTDEVVEARALKWRTCGDGIECATLEVPMVHDDPSQGTIRIALNRFAAAPEGRIGVLLVNPGGPGGSGVDLVEDMGWLLDMVVPGFDLIGFDPRGVGGSSRVSCMEDLDDQVFVLEDGEDPTVLFELAEVVSAACFERSGDLALHVGTNNVARDMDLIRQALGEEQISFLGYSYGSRIGAVYAALFPDRVRAMVLDGPVDPAEQISSASPVQGQGFEDAWSNFADWCDVDASCGLEAHGGAEVAFFAADALLVEGDLPAGDRVLTRGEFQMGVAMALYSPYTWEQLGQAFTEVLEAGEGWIFQSLADMMMGRRDDGTYDGSQDVNYLVNCADDPLRPSQESFFVALDAVADTFEHFGPAFRAMSGCGALPESVDPLHVAPAVLAVPALVIALEGDPATPMAWARGLTDSIGDAVLITSDGEGHTAFLSNSECVTDVVIAYLVDLVAPEDGWSCVEGEGLSD</sequence>
<evidence type="ECO:0000313" key="6">
    <source>
        <dbReference type="EMBL" id="SVA81863.1"/>
    </source>
</evidence>
<feature type="domain" description="AB hydrolase-1" evidence="4">
    <location>
        <begin position="116"/>
        <end position="291"/>
    </location>
</feature>
<evidence type="ECO:0000259" key="5">
    <source>
        <dbReference type="Pfam" id="PF08386"/>
    </source>
</evidence>
<dbReference type="InterPro" id="IPR013595">
    <property type="entry name" value="Pept_S33_TAP-like_C"/>
</dbReference>
<dbReference type="AlphaFoldDB" id="A0A381YZ40"/>
<accession>A0A381YZ40</accession>
<reference evidence="6" key="1">
    <citation type="submission" date="2018-05" db="EMBL/GenBank/DDBJ databases">
        <authorList>
            <person name="Lanie J.A."/>
            <person name="Ng W.-L."/>
            <person name="Kazmierczak K.M."/>
            <person name="Andrzejewski T.M."/>
            <person name="Davidsen T.M."/>
            <person name="Wayne K.J."/>
            <person name="Tettelin H."/>
            <person name="Glass J.I."/>
            <person name="Rusch D."/>
            <person name="Podicherti R."/>
            <person name="Tsui H.-C.T."/>
            <person name="Winkler M.E."/>
        </authorList>
    </citation>
    <scope>NUCLEOTIDE SEQUENCE</scope>
</reference>
<dbReference type="Pfam" id="PF08386">
    <property type="entry name" value="Abhydrolase_4"/>
    <property type="match status" value="1"/>
</dbReference>
<dbReference type="InterPro" id="IPR051601">
    <property type="entry name" value="Serine_prot/Carboxylest_S33"/>
</dbReference>
<evidence type="ECO:0000256" key="1">
    <source>
        <dbReference type="ARBA" id="ARBA00010088"/>
    </source>
</evidence>
<evidence type="ECO:0000259" key="4">
    <source>
        <dbReference type="Pfam" id="PF00561"/>
    </source>
</evidence>
<evidence type="ECO:0000256" key="3">
    <source>
        <dbReference type="ARBA" id="ARBA00022801"/>
    </source>
</evidence>
<name>A0A381YZ40_9ZZZZ</name>
<dbReference type="InterPro" id="IPR000073">
    <property type="entry name" value="AB_hydrolase_1"/>
</dbReference>
<dbReference type="PANTHER" id="PTHR43248:SF29">
    <property type="entry name" value="TRIPEPTIDYL AMINOPEPTIDASE"/>
    <property type="match status" value="1"/>
</dbReference>
<keyword evidence="2" id="KW-0732">Signal</keyword>
<dbReference type="PANTHER" id="PTHR43248">
    <property type="entry name" value="2-SUCCINYL-6-HYDROXY-2,4-CYCLOHEXADIENE-1-CARBOXYLATE SYNTHASE"/>
    <property type="match status" value="1"/>
</dbReference>
<keyword evidence="3" id="KW-0378">Hydrolase</keyword>
<dbReference type="InterPro" id="IPR029058">
    <property type="entry name" value="AB_hydrolase_fold"/>
</dbReference>